<evidence type="ECO:0000259" key="4">
    <source>
        <dbReference type="Pfam" id="PF02737"/>
    </source>
</evidence>
<comment type="caution">
    <text evidence="5">The sequence shown here is derived from an EMBL/GenBank/DDBJ whole genome shotgun (WGS) entry which is preliminary data.</text>
</comment>
<dbReference type="RefSeq" id="WP_100368488.1">
    <property type="nucleotide sequence ID" value="NZ_PGTY01000002.1"/>
</dbReference>
<sequence>MTRKNQNIGVIGAGLMGHGIALTMARAGYSVWVYDPTADVLASVKDRIDDSLTLMGVDDTKRAAALANVHPSDTLSTAVSEATAVFEAAPEKLELKQAIFAQIEEHAPEHAILASNTSVIQISKIMKGLSSRHRALGTHWWNPPHMIPLVEVVKTEWTDPSVAQAMYDVLSDAGKTPVMVEKDVPGFIGNRLQHALWREAISLVENGICTAEAVDDVVKASFGRRLAVLGPLENADLVGIELTQDIHAQVLADLETTPEPSPYLQKLRDAGRSGMAAGAGFRDWKFGDLEVTKARVADHLKELEKILPG</sequence>
<evidence type="ECO:0000313" key="5">
    <source>
        <dbReference type="EMBL" id="PJI86172.1"/>
    </source>
</evidence>
<proteinExistence type="predicted"/>
<dbReference type="EMBL" id="PGTY01000002">
    <property type="protein sequence ID" value="PJI86172.1"/>
    <property type="molecule type" value="Genomic_DNA"/>
</dbReference>
<reference evidence="5 6" key="1">
    <citation type="submission" date="2017-11" db="EMBL/GenBank/DDBJ databases">
        <title>Genomic Encyclopedia of Archaeal and Bacterial Type Strains, Phase II (KMG-II): From Individual Species to Whole Genera.</title>
        <authorList>
            <person name="Goeker M."/>
        </authorList>
    </citation>
    <scope>NUCLEOTIDE SEQUENCE [LARGE SCALE GENOMIC DNA]</scope>
    <source>
        <strain evidence="5 6">DSM 29128</strain>
    </source>
</reference>
<dbReference type="SUPFAM" id="SSF51735">
    <property type="entry name" value="NAD(P)-binding Rossmann-fold domains"/>
    <property type="match status" value="1"/>
</dbReference>
<dbReference type="PANTHER" id="PTHR48075:SF5">
    <property type="entry name" value="3-HYDROXYBUTYRYL-COA DEHYDROGENASE"/>
    <property type="match status" value="1"/>
</dbReference>
<evidence type="ECO:0000256" key="2">
    <source>
        <dbReference type="PIRSR" id="PIRSR000105-1"/>
    </source>
</evidence>
<dbReference type="PANTHER" id="PTHR48075">
    <property type="entry name" value="3-HYDROXYACYL-COA DEHYDROGENASE FAMILY PROTEIN"/>
    <property type="match status" value="1"/>
</dbReference>
<dbReference type="OrthoDB" id="9803287at2"/>
<dbReference type="Gene3D" id="1.10.1040.10">
    <property type="entry name" value="N-(1-d-carboxylethyl)-l-norvaline Dehydrogenase, domain 2"/>
    <property type="match status" value="1"/>
</dbReference>
<evidence type="ECO:0000313" key="6">
    <source>
        <dbReference type="Proteomes" id="UP000228531"/>
    </source>
</evidence>
<accession>A0A2M8W5I8</accession>
<dbReference type="GO" id="GO:0006635">
    <property type="term" value="P:fatty acid beta-oxidation"/>
    <property type="evidence" value="ECO:0007669"/>
    <property type="project" value="TreeGrafter"/>
</dbReference>
<evidence type="ECO:0000259" key="3">
    <source>
        <dbReference type="Pfam" id="PF00725"/>
    </source>
</evidence>
<dbReference type="InterPro" id="IPR022694">
    <property type="entry name" value="3-OHacyl-CoA_DH"/>
</dbReference>
<dbReference type="GO" id="GO:0070403">
    <property type="term" value="F:NAD+ binding"/>
    <property type="evidence" value="ECO:0007669"/>
    <property type="project" value="InterPro"/>
</dbReference>
<dbReference type="Pfam" id="PF02737">
    <property type="entry name" value="3HCDH_N"/>
    <property type="match status" value="1"/>
</dbReference>
<dbReference type="InterPro" id="IPR006108">
    <property type="entry name" value="3HC_DH_C"/>
</dbReference>
<dbReference type="InterPro" id="IPR006176">
    <property type="entry name" value="3-OHacyl-CoA_DH_NAD-bd"/>
</dbReference>
<dbReference type="InterPro" id="IPR008927">
    <property type="entry name" value="6-PGluconate_DH-like_C_sf"/>
</dbReference>
<dbReference type="Proteomes" id="UP000228531">
    <property type="component" value="Unassembled WGS sequence"/>
</dbReference>
<dbReference type="Gene3D" id="3.40.50.720">
    <property type="entry name" value="NAD(P)-binding Rossmann-like Domain"/>
    <property type="match status" value="1"/>
</dbReference>
<dbReference type="GO" id="GO:0008691">
    <property type="term" value="F:3-hydroxybutyryl-CoA dehydrogenase activity"/>
    <property type="evidence" value="ECO:0007669"/>
    <property type="project" value="TreeGrafter"/>
</dbReference>
<organism evidence="5 6">
    <name type="scientific">Yoonia maricola</name>
    <dbReference type="NCBI Taxonomy" id="420999"/>
    <lineage>
        <taxon>Bacteria</taxon>
        <taxon>Pseudomonadati</taxon>
        <taxon>Pseudomonadota</taxon>
        <taxon>Alphaproteobacteria</taxon>
        <taxon>Rhodobacterales</taxon>
        <taxon>Paracoccaceae</taxon>
        <taxon>Yoonia</taxon>
    </lineage>
</organism>
<gene>
    <name evidence="5" type="ORF">BC777_2531</name>
</gene>
<keyword evidence="6" id="KW-1185">Reference proteome</keyword>
<dbReference type="InterPro" id="IPR036291">
    <property type="entry name" value="NAD(P)-bd_dom_sf"/>
</dbReference>
<feature type="domain" description="3-hydroxyacyl-CoA dehydrogenase C-terminal" evidence="3">
    <location>
        <begin position="186"/>
        <end position="284"/>
    </location>
</feature>
<dbReference type="SUPFAM" id="SSF48179">
    <property type="entry name" value="6-phosphogluconate dehydrogenase C-terminal domain-like"/>
    <property type="match status" value="1"/>
</dbReference>
<dbReference type="InterPro" id="IPR013328">
    <property type="entry name" value="6PGD_dom2"/>
</dbReference>
<keyword evidence="1" id="KW-0560">Oxidoreductase</keyword>
<feature type="site" description="Important for catalytic activity" evidence="2">
    <location>
        <position position="139"/>
    </location>
</feature>
<dbReference type="AlphaFoldDB" id="A0A2M8W5I8"/>
<protein>
    <submittedName>
        <fullName evidence="5">3-hydroxybutyryl-CoA dehydrogenase</fullName>
    </submittedName>
</protein>
<dbReference type="Pfam" id="PF00725">
    <property type="entry name" value="3HCDH"/>
    <property type="match status" value="1"/>
</dbReference>
<name>A0A2M8W5I8_9RHOB</name>
<evidence type="ECO:0000256" key="1">
    <source>
        <dbReference type="ARBA" id="ARBA00023002"/>
    </source>
</evidence>
<dbReference type="PIRSF" id="PIRSF000105">
    <property type="entry name" value="HCDH"/>
    <property type="match status" value="1"/>
</dbReference>
<feature type="domain" description="3-hydroxyacyl-CoA dehydrogenase NAD binding" evidence="4">
    <location>
        <begin position="7"/>
        <end position="183"/>
    </location>
</feature>